<dbReference type="GO" id="GO:0000272">
    <property type="term" value="P:polysaccharide catabolic process"/>
    <property type="evidence" value="ECO:0007669"/>
    <property type="project" value="TreeGrafter"/>
</dbReference>
<accession>A0AAD6ZYY8</accession>
<dbReference type="Proteomes" id="UP001218218">
    <property type="component" value="Unassembled WGS sequence"/>
</dbReference>
<dbReference type="PANTHER" id="PTHR43576:SF3">
    <property type="entry name" value="ALPHA-L-ARABINOFURANOSIDASE C"/>
    <property type="match status" value="1"/>
</dbReference>
<name>A0AAD6ZYY8_9AGAR</name>
<keyword evidence="2" id="KW-1185">Reference proteome</keyword>
<dbReference type="SUPFAM" id="SSF51445">
    <property type="entry name" value="(Trans)glycosidases"/>
    <property type="match status" value="1"/>
</dbReference>
<comment type="caution">
    <text evidence="1">The sequence shown here is derived from an EMBL/GenBank/DDBJ whole genome shotgun (WGS) entry which is preliminary data.</text>
</comment>
<gene>
    <name evidence="1" type="ORF">DFH08DRAFT_214747</name>
</gene>
<dbReference type="Gene3D" id="3.20.20.80">
    <property type="entry name" value="Glycosidases"/>
    <property type="match status" value="1"/>
</dbReference>
<organism evidence="1 2">
    <name type="scientific">Mycena albidolilacea</name>
    <dbReference type="NCBI Taxonomy" id="1033008"/>
    <lineage>
        <taxon>Eukaryota</taxon>
        <taxon>Fungi</taxon>
        <taxon>Dikarya</taxon>
        <taxon>Basidiomycota</taxon>
        <taxon>Agaricomycotina</taxon>
        <taxon>Agaricomycetes</taxon>
        <taxon>Agaricomycetidae</taxon>
        <taxon>Agaricales</taxon>
        <taxon>Marasmiineae</taxon>
        <taxon>Mycenaceae</taxon>
        <taxon>Mycena</taxon>
    </lineage>
</organism>
<dbReference type="EMBL" id="JARIHO010000022">
    <property type="protein sequence ID" value="KAJ7343773.1"/>
    <property type="molecule type" value="Genomic_DNA"/>
</dbReference>
<protein>
    <submittedName>
        <fullName evidence="1">Uncharacterized protein</fullName>
    </submittedName>
</protein>
<evidence type="ECO:0000313" key="1">
    <source>
        <dbReference type="EMBL" id="KAJ7343773.1"/>
    </source>
</evidence>
<sequence>MHRDEAPTTPTCAAEWTEPYVVKYWALGNKTWGPWQVFQSARLLRDYGKKAFQWAKALRLLDPSIKLISCGKTGFSDWDRVTLKTLALVIHPIPHTLYTVGEGDHDVNVMGSVPLSFLLPYLCDIHEPLNIPSILAAAAEKGIEITKSLVELAKIE</sequence>
<dbReference type="PANTHER" id="PTHR43576">
    <property type="entry name" value="ALPHA-L-ARABINOFURANOSIDASE C-RELATED"/>
    <property type="match status" value="1"/>
</dbReference>
<proteinExistence type="predicted"/>
<dbReference type="AlphaFoldDB" id="A0AAD6ZYY8"/>
<evidence type="ECO:0000313" key="2">
    <source>
        <dbReference type="Proteomes" id="UP001218218"/>
    </source>
</evidence>
<reference evidence="1" key="1">
    <citation type="submission" date="2023-03" db="EMBL/GenBank/DDBJ databases">
        <title>Massive genome expansion in bonnet fungi (Mycena s.s.) driven by repeated elements and novel gene families across ecological guilds.</title>
        <authorList>
            <consortium name="Lawrence Berkeley National Laboratory"/>
            <person name="Harder C.B."/>
            <person name="Miyauchi S."/>
            <person name="Viragh M."/>
            <person name="Kuo A."/>
            <person name="Thoen E."/>
            <person name="Andreopoulos B."/>
            <person name="Lu D."/>
            <person name="Skrede I."/>
            <person name="Drula E."/>
            <person name="Henrissat B."/>
            <person name="Morin E."/>
            <person name="Kohler A."/>
            <person name="Barry K."/>
            <person name="LaButti K."/>
            <person name="Morin E."/>
            <person name="Salamov A."/>
            <person name="Lipzen A."/>
            <person name="Mereny Z."/>
            <person name="Hegedus B."/>
            <person name="Baldrian P."/>
            <person name="Stursova M."/>
            <person name="Weitz H."/>
            <person name="Taylor A."/>
            <person name="Grigoriev I.V."/>
            <person name="Nagy L.G."/>
            <person name="Martin F."/>
            <person name="Kauserud H."/>
        </authorList>
    </citation>
    <scope>NUCLEOTIDE SEQUENCE</scope>
    <source>
        <strain evidence="1">CBHHK002</strain>
    </source>
</reference>
<dbReference type="InterPro" id="IPR017853">
    <property type="entry name" value="GH"/>
</dbReference>